<evidence type="ECO:0000259" key="10">
    <source>
        <dbReference type="PROSITE" id="PS50081"/>
    </source>
</evidence>
<dbReference type="GO" id="GO:0016020">
    <property type="term" value="C:membrane"/>
    <property type="evidence" value="ECO:0007669"/>
    <property type="project" value="UniProtKB-SubCell"/>
</dbReference>
<reference evidence="12" key="1">
    <citation type="journal article" date="2022" name="bioRxiv">
        <title>Sequencing and chromosome-scale assembly of the giantPleurodeles waltlgenome.</title>
        <authorList>
            <person name="Brown T."/>
            <person name="Elewa A."/>
            <person name="Iarovenko S."/>
            <person name="Subramanian E."/>
            <person name="Araus A.J."/>
            <person name="Petzold A."/>
            <person name="Susuki M."/>
            <person name="Suzuki K.-i.T."/>
            <person name="Hayashi T."/>
            <person name="Toyoda A."/>
            <person name="Oliveira C."/>
            <person name="Osipova E."/>
            <person name="Leigh N.D."/>
            <person name="Simon A."/>
            <person name="Yun M.H."/>
        </authorList>
    </citation>
    <scope>NUCLEOTIDE SEQUENCE</scope>
    <source>
        <strain evidence="12">20211129_DDA</strain>
        <tissue evidence="12">Liver</tissue>
    </source>
</reference>
<dbReference type="InterPro" id="IPR020454">
    <property type="entry name" value="DAG/PE-bd"/>
</dbReference>
<dbReference type="GO" id="GO:0007165">
    <property type="term" value="P:signal transduction"/>
    <property type="evidence" value="ECO:0007669"/>
    <property type="project" value="InterPro"/>
</dbReference>
<dbReference type="GO" id="GO:0005096">
    <property type="term" value="F:GTPase activator activity"/>
    <property type="evidence" value="ECO:0007669"/>
    <property type="project" value="UniProtKB-KW"/>
</dbReference>
<dbReference type="SUPFAM" id="SSF48350">
    <property type="entry name" value="GTPase activation domain, GAP"/>
    <property type="match status" value="1"/>
</dbReference>
<evidence type="ECO:0000256" key="6">
    <source>
        <dbReference type="ARBA" id="ARBA00023136"/>
    </source>
</evidence>
<dbReference type="Gene3D" id="1.10.555.10">
    <property type="entry name" value="Rho GTPase activation protein"/>
    <property type="match status" value="1"/>
</dbReference>
<dbReference type="FunFam" id="3.30.60.20:FF:000025">
    <property type="entry name" value="Chimaerin"/>
    <property type="match status" value="1"/>
</dbReference>
<evidence type="ECO:0000256" key="2">
    <source>
        <dbReference type="ARBA" id="ARBA00022468"/>
    </source>
</evidence>
<keyword evidence="2" id="KW-0343">GTPase activation</keyword>
<comment type="caution">
    <text evidence="12">The sequence shown here is derived from an EMBL/GenBank/DDBJ whole genome shotgun (WGS) entry which is preliminary data.</text>
</comment>
<evidence type="ECO:0000313" key="12">
    <source>
        <dbReference type="EMBL" id="KAJ1159734.1"/>
    </source>
</evidence>
<dbReference type="GO" id="GO:0008270">
    <property type="term" value="F:zinc ion binding"/>
    <property type="evidence" value="ECO:0007669"/>
    <property type="project" value="UniProtKB-KW"/>
</dbReference>
<dbReference type="AlphaFoldDB" id="A0AAV7S406"/>
<dbReference type="InterPro" id="IPR002219">
    <property type="entry name" value="PKC_DAG/PE"/>
</dbReference>
<evidence type="ECO:0000256" key="5">
    <source>
        <dbReference type="ARBA" id="ARBA00022833"/>
    </source>
</evidence>
<dbReference type="InterPro" id="IPR000198">
    <property type="entry name" value="RhoGAP_dom"/>
</dbReference>
<dbReference type="PANTHER" id="PTHR46075">
    <property type="entry name" value="CHIMERIN FAMILY MEMBER"/>
    <property type="match status" value="1"/>
</dbReference>
<gene>
    <name evidence="12" type="ORF">NDU88_000239</name>
</gene>
<keyword evidence="3" id="KW-0479">Metal-binding</keyword>
<feature type="domain" description="Rho-GAP" evidence="11">
    <location>
        <begin position="141"/>
        <end position="332"/>
    </location>
</feature>
<evidence type="ECO:0000256" key="7">
    <source>
        <dbReference type="ARBA" id="ARBA00073081"/>
    </source>
</evidence>
<evidence type="ECO:0000313" key="13">
    <source>
        <dbReference type="Proteomes" id="UP001066276"/>
    </source>
</evidence>
<evidence type="ECO:0000259" key="11">
    <source>
        <dbReference type="PROSITE" id="PS50238"/>
    </source>
</evidence>
<dbReference type="InterPro" id="IPR051854">
    <property type="entry name" value="Rho-type_GAP"/>
</dbReference>
<evidence type="ECO:0000256" key="9">
    <source>
        <dbReference type="ARBA" id="ARBA00077047"/>
    </source>
</evidence>
<evidence type="ECO:0000256" key="1">
    <source>
        <dbReference type="ARBA" id="ARBA00004170"/>
    </source>
</evidence>
<dbReference type="FunFam" id="1.10.555.10:FF:000005">
    <property type="entry name" value="Chimaerin"/>
    <property type="match status" value="1"/>
</dbReference>
<dbReference type="PRINTS" id="PR00008">
    <property type="entry name" value="DAGPEDOMAIN"/>
</dbReference>
<dbReference type="EMBL" id="JANPWB010000008">
    <property type="protein sequence ID" value="KAJ1159734.1"/>
    <property type="molecule type" value="Genomic_DNA"/>
</dbReference>
<proteinExistence type="predicted"/>
<dbReference type="PANTHER" id="PTHR46075:SF2">
    <property type="entry name" value="RHO GTPASE ACTIVATING PROTEIN AT 5A, ISOFORM A"/>
    <property type="match status" value="1"/>
</dbReference>
<dbReference type="PROSITE" id="PS00479">
    <property type="entry name" value="ZF_DAG_PE_1"/>
    <property type="match status" value="1"/>
</dbReference>
<comment type="subcellular location">
    <subcellularLocation>
        <location evidence="1">Membrane</location>
        <topology evidence="1">Peripheral membrane protein</topology>
    </subcellularLocation>
</comment>
<dbReference type="SUPFAM" id="SSF57889">
    <property type="entry name" value="Cysteine-rich domain"/>
    <property type="match status" value="1"/>
</dbReference>
<keyword evidence="6" id="KW-0472">Membrane</keyword>
<keyword evidence="5" id="KW-0862">Zinc</keyword>
<feature type="domain" description="Phorbol-ester/DAG-type" evidence="10">
    <location>
        <begin position="78"/>
        <end position="128"/>
    </location>
</feature>
<dbReference type="PROSITE" id="PS50081">
    <property type="entry name" value="ZF_DAG_PE_2"/>
    <property type="match status" value="1"/>
</dbReference>
<keyword evidence="4" id="KW-0863">Zinc-finger</keyword>
<dbReference type="Proteomes" id="UP001066276">
    <property type="component" value="Chromosome 4_2"/>
</dbReference>
<dbReference type="Pfam" id="PF00130">
    <property type="entry name" value="C1_1"/>
    <property type="match status" value="1"/>
</dbReference>
<dbReference type="SMART" id="SM00109">
    <property type="entry name" value="C1"/>
    <property type="match status" value="1"/>
</dbReference>
<evidence type="ECO:0000256" key="8">
    <source>
        <dbReference type="ARBA" id="ARBA00076015"/>
    </source>
</evidence>
<evidence type="ECO:0000256" key="4">
    <source>
        <dbReference type="ARBA" id="ARBA00022771"/>
    </source>
</evidence>
<sequence length="332" mass="37375">MPCQESSPGQQEEPCSRARRALDIGRAPALLTTLLRGQTGSGGLWRPLKLLACAELHPLLRKPRSSEEQNECLVNHKAHHFQVHTFRAPHWCKYCANIIWGKVAQGQKCADCGLRVHTGCVRLTRRDCRPPLTLTQEVYGCDLTTLVKAEDRVRPLVVETYIHEIEARGLRCEGLYRVSGSSDRIEALRMAFNSDAASGTRSAQSCEDVHALAGALKLFLRELPIPLIPFSLYQRTIDAVRSPVLEDRVILLYAVLRHLPPTHYETLRFLIVHLRRVSDHEAENLMGAANLSIVFGPTLMRPLSQDPLVVLNNISSQRLVVHLLIEHQKVFF</sequence>
<dbReference type="Pfam" id="PF00620">
    <property type="entry name" value="RhoGAP"/>
    <property type="match status" value="1"/>
</dbReference>
<organism evidence="12 13">
    <name type="scientific">Pleurodeles waltl</name>
    <name type="common">Iberian ribbed newt</name>
    <dbReference type="NCBI Taxonomy" id="8319"/>
    <lineage>
        <taxon>Eukaryota</taxon>
        <taxon>Metazoa</taxon>
        <taxon>Chordata</taxon>
        <taxon>Craniata</taxon>
        <taxon>Vertebrata</taxon>
        <taxon>Euteleostomi</taxon>
        <taxon>Amphibia</taxon>
        <taxon>Batrachia</taxon>
        <taxon>Caudata</taxon>
        <taxon>Salamandroidea</taxon>
        <taxon>Salamandridae</taxon>
        <taxon>Pleurodelinae</taxon>
        <taxon>Pleurodeles</taxon>
    </lineage>
</organism>
<dbReference type="PROSITE" id="PS50238">
    <property type="entry name" value="RHOGAP"/>
    <property type="match status" value="1"/>
</dbReference>
<accession>A0AAV7S406</accession>
<evidence type="ECO:0000256" key="3">
    <source>
        <dbReference type="ARBA" id="ARBA00022723"/>
    </source>
</evidence>
<dbReference type="SMART" id="SM00324">
    <property type="entry name" value="RhoGAP"/>
    <property type="match status" value="1"/>
</dbReference>
<dbReference type="InterPro" id="IPR008936">
    <property type="entry name" value="Rho_GTPase_activation_prot"/>
</dbReference>
<dbReference type="InterPro" id="IPR046349">
    <property type="entry name" value="C1-like_sf"/>
</dbReference>
<protein>
    <recommendedName>
        <fullName evidence="7">Beta-chimaerin</fullName>
    </recommendedName>
    <alternativeName>
        <fullName evidence="8">Beta-chimerin</fullName>
    </alternativeName>
    <alternativeName>
        <fullName evidence="9">Rho GTPase-activating protein 3</fullName>
    </alternativeName>
</protein>
<keyword evidence="13" id="KW-1185">Reference proteome</keyword>
<name>A0AAV7S406_PLEWA</name>
<dbReference type="Gene3D" id="3.30.60.20">
    <property type="match status" value="1"/>
</dbReference>